<evidence type="ECO:0000313" key="2">
    <source>
        <dbReference type="EMBL" id="KDR84267.1"/>
    </source>
</evidence>
<feature type="region of interest" description="Disordered" evidence="1">
    <location>
        <begin position="1"/>
        <end position="38"/>
    </location>
</feature>
<dbReference type="HOGENOM" id="CLU_1001315_0_0_1"/>
<gene>
    <name evidence="2" type="ORF">GALMADRAFT_133612</name>
</gene>
<proteinExistence type="predicted"/>
<feature type="compositionally biased region" description="Polar residues" evidence="1">
    <location>
        <begin position="254"/>
        <end position="271"/>
    </location>
</feature>
<evidence type="ECO:0000313" key="3">
    <source>
        <dbReference type="Proteomes" id="UP000027222"/>
    </source>
</evidence>
<dbReference type="EMBL" id="KL142368">
    <property type="protein sequence ID" value="KDR84267.1"/>
    <property type="molecule type" value="Genomic_DNA"/>
</dbReference>
<dbReference type="Proteomes" id="UP000027222">
    <property type="component" value="Unassembled WGS sequence"/>
</dbReference>
<organism evidence="2 3">
    <name type="scientific">Galerina marginata (strain CBS 339.88)</name>
    <dbReference type="NCBI Taxonomy" id="685588"/>
    <lineage>
        <taxon>Eukaryota</taxon>
        <taxon>Fungi</taxon>
        <taxon>Dikarya</taxon>
        <taxon>Basidiomycota</taxon>
        <taxon>Agaricomycotina</taxon>
        <taxon>Agaricomycetes</taxon>
        <taxon>Agaricomycetidae</taxon>
        <taxon>Agaricales</taxon>
        <taxon>Agaricineae</taxon>
        <taxon>Strophariaceae</taxon>
        <taxon>Galerina</taxon>
    </lineage>
</organism>
<protein>
    <submittedName>
        <fullName evidence="2">Uncharacterized protein</fullName>
    </submittedName>
</protein>
<feature type="compositionally biased region" description="Basic residues" evidence="1">
    <location>
        <begin position="25"/>
        <end position="34"/>
    </location>
</feature>
<evidence type="ECO:0000256" key="1">
    <source>
        <dbReference type="SAM" id="MobiDB-lite"/>
    </source>
</evidence>
<sequence>MRQSVDQGSRHRKKVGKKPEESALKNKRKHHKLRHIGDGYFHNGFGRVKSSALQTTIEMEGNFPPRALNGSSPHPPRSSVLQRGLPESGSVAYANEITGEIPFCRMATPSPSTTDTDPSHSLSSTEFLQGGSGTIPYQVVHGPTQGPEESTPNNQGFFVHPRQWQDAPRYHENTHFAQEHWPVVPSTSGAMEQYPYPTPLPPTIYGPWHDSSSAPEPNSNYAYLPQGSSTYSTVEFNSDPSHSMQAPYFASYAPTSTAPFQQPTNSGFYTQDRSDPQI</sequence>
<keyword evidence="3" id="KW-1185">Reference proteome</keyword>
<feature type="region of interest" description="Disordered" evidence="1">
    <location>
        <begin position="254"/>
        <end position="278"/>
    </location>
</feature>
<feature type="region of interest" description="Disordered" evidence="1">
    <location>
        <begin position="61"/>
        <end position="83"/>
    </location>
</feature>
<dbReference type="AlphaFoldDB" id="A0A067TPL0"/>
<name>A0A067TPL0_GALM3</name>
<accession>A0A067TPL0</accession>
<reference evidence="3" key="1">
    <citation type="journal article" date="2014" name="Proc. Natl. Acad. Sci. U.S.A.">
        <title>Extensive sampling of basidiomycete genomes demonstrates inadequacy of the white-rot/brown-rot paradigm for wood decay fungi.</title>
        <authorList>
            <person name="Riley R."/>
            <person name="Salamov A.A."/>
            <person name="Brown D.W."/>
            <person name="Nagy L.G."/>
            <person name="Floudas D."/>
            <person name="Held B.W."/>
            <person name="Levasseur A."/>
            <person name="Lombard V."/>
            <person name="Morin E."/>
            <person name="Otillar R."/>
            <person name="Lindquist E.A."/>
            <person name="Sun H."/>
            <person name="LaButti K.M."/>
            <person name="Schmutz J."/>
            <person name="Jabbour D."/>
            <person name="Luo H."/>
            <person name="Baker S.E."/>
            <person name="Pisabarro A.G."/>
            <person name="Walton J.D."/>
            <person name="Blanchette R.A."/>
            <person name="Henrissat B."/>
            <person name="Martin F."/>
            <person name="Cullen D."/>
            <person name="Hibbett D.S."/>
            <person name="Grigoriev I.V."/>
        </authorList>
    </citation>
    <scope>NUCLEOTIDE SEQUENCE [LARGE SCALE GENOMIC DNA]</scope>
    <source>
        <strain evidence="3">CBS 339.88</strain>
    </source>
</reference>